<dbReference type="Proteomes" id="UP000036681">
    <property type="component" value="Unplaced"/>
</dbReference>
<accession>A0A0M3I4J2</accession>
<protein>
    <submittedName>
        <fullName evidence="3">Apple domain-containing protein</fullName>
    </submittedName>
</protein>
<keyword evidence="1" id="KW-0812">Transmembrane</keyword>
<proteinExistence type="predicted"/>
<keyword evidence="1" id="KW-1133">Transmembrane helix</keyword>
<reference evidence="3" key="1">
    <citation type="submission" date="2017-02" db="UniProtKB">
        <authorList>
            <consortium name="WormBaseParasite"/>
        </authorList>
    </citation>
    <scope>IDENTIFICATION</scope>
</reference>
<keyword evidence="1" id="KW-0472">Membrane</keyword>
<evidence type="ECO:0000256" key="1">
    <source>
        <dbReference type="SAM" id="Phobius"/>
    </source>
</evidence>
<name>A0A0M3I4J2_ASCLU</name>
<keyword evidence="2" id="KW-1185">Reference proteome</keyword>
<dbReference type="AlphaFoldDB" id="A0A0M3I4J2"/>
<organism evidence="2 3">
    <name type="scientific">Ascaris lumbricoides</name>
    <name type="common">Giant roundworm</name>
    <dbReference type="NCBI Taxonomy" id="6252"/>
    <lineage>
        <taxon>Eukaryota</taxon>
        <taxon>Metazoa</taxon>
        <taxon>Ecdysozoa</taxon>
        <taxon>Nematoda</taxon>
        <taxon>Chromadorea</taxon>
        <taxon>Rhabditida</taxon>
        <taxon>Spirurina</taxon>
        <taxon>Ascaridomorpha</taxon>
        <taxon>Ascaridoidea</taxon>
        <taxon>Ascarididae</taxon>
        <taxon>Ascaris</taxon>
    </lineage>
</organism>
<dbReference type="WBParaSite" id="ALUE_0001171901-mRNA-1">
    <property type="protein sequence ID" value="ALUE_0001171901-mRNA-1"/>
    <property type="gene ID" value="ALUE_0001171901"/>
</dbReference>
<evidence type="ECO:0000313" key="3">
    <source>
        <dbReference type="WBParaSite" id="ALUE_0001171901-mRNA-1"/>
    </source>
</evidence>
<sequence>MSGRETSTISFVENSNTKTSHDKCTAICSSSWCASIFTVVSPTRFPLALSDIMNMLLFLAVLILLSADISHSARKVLNVSISESDPCWINCHKQGFRFCDATQNRKMQIWTLNCSSDVPE</sequence>
<evidence type="ECO:0000313" key="2">
    <source>
        <dbReference type="Proteomes" id="UP000036681"/>
    </source>
</evidence>
<feature type="transmembrane region" description="Helical" evidence="1">
    <location>
        <begin position="45"/>
        <end position="65"/>
    </location>
</feature>